<feature type="compositionally biased region" description="Polar residues" evidence="2">
    <location>
        <begin position="231"/>
        <end position="249"/>
    </location>
</feature>
<feature type="compositionally biased region" description="Basic and acidic residues" evidence="2">
    <location>
        <begin position="269"/>
        <end position="293"/>
    </location>
</feature>
<feature type="compositionally biased region" description="Pro residues" evidence="2">
    <location>
        <begin position="400"/>
        <end position="418"/>
    </location>
</feature>
<feature type="compositionally biased region" description="Basic and acidic residues" evidence="2">
    <location>
        <begin position="737"/>
        <end position="748"/>
    </location>
</feature>
<feature type="compositionally biased region" description="Pro residues" evidence="2">
    <location>
        <begin position="479"/>
        <end position="504"/>
    </location>
</feature>
<keyword evidence="5" id="KW-1185">Reference proteome</keyword>
<evidence type="ECO:0000313" key="4">
    <source>
        <dbReference type="EMBL" id="TWH21397.1"/>
    </source>
</evidence>
<evidence type="ECO:0000256" key="1">
    <source>
        <dbReference type="ARBA" id="ARBA00006068"/>
    </source>
</evidence>
<dbReference type="Pfam" id="PF03816">
    <property type="entry name" value="LytR_cpsA_psr"/>
    <property type="match status" value="1"/>
</dbReference>
<reference evidence="4 5" key="1">
    <citation type="submission" date="2019-07" db="EMBL/GenBank/DDBJ databases">
        <title>R&amp;d 2014.</title>
        <authorList>
            <person name="Klenk H.-P."/>
        </authorList>
    </citation>
    <scope>NUCLEOTIDE SEQUENCE [LARGE SCALE GENOMIC DNA]</scope>
    <source>
        <strain evidence="4 5">DSM 43194</strain>
    </source>
</reference>
<organism evidence="4 5">
    <name type="scientific">Prauserella rugosa</name>
    <dbReference type="NCBI Taxonomy" id="43354"/>
    <lineage>
        <taxon>Bacteria</taxon>
        <taxon>Bacillati</taxon>
        <taxon>Actinomycetota</taxon>
        <taxon>Actinomycetes</taxon>
        <taxon>Pseudonocardiales</taxon>
        <taxon>Pseudonocardiaceae</taxon>
        <taxon>Prauserella</taxon>
    </lineage>
</organism>
<dbReference type="Gene3D" id="3.40.630.190">
    <property type="entry name" value="LCP protein"/>
    <property type="match status" value="1"/>
</dbReference>
<feature type="compositionally biased region" description="Gly residues" evidence="2">
    <location>
        <begin position="160"/>
        <end position="172"/>
    </location>
</feature>
<feature type="compositionally biased region" description="Gly residues" evidence="2">
    <location>
        <begin position="1119"/>
        <end position="1129"/>
    </location>
</feature>
<feature type="compositionally biased region" description="Basic and acidic residues" evidence="2">
    <location>
        <begin position="601"/>
        <end position="613"/>
    </location>
</feature>
<dbReference type="Proteomes" id="UP000317303">
    <property type="component" value="Unassembled WGS sequence"/>
</dbReference>
<evidence type="ECO:0000256" key="2">
    <source>
        <dbReference type="SAM" id="MobiDB-lite"/>
    </source>
</evidence>
<protein>
    <submittedName>
        <fullName evidence="4">LytR family transcriptional attenuator</fullName>
    </submittedName>
</protein>
<feature type="compositionally biased region" description="Basic and acidic residues" evidence="2">
    <location>
        <begin position="21"/>
        <end position="36"/>
    </location>
</feature>
<feature type="compositionally biased region" description="Basic and acidic residues" evidence="2">
    <location>
        <begin position="357"/>
        <end position="367"/>
    </location>
</feature>
<feature type="compositionally biased region" description="Basic and acidic residues" evidence="2">
    <location>
        <begin position="762"/>
        <end position="778"/>
    </location>
</feature>
<dbReference type="EMBL" id="VLJV01000001">
    <property type="protein sequence ID" value="TWH21397.1"/>
    <property type="molecule type" value="Genomic_DNA"/>
</dbReference>
<evidence type="ECO:0000259" key="3">
    <source>
        <dbReference type="Pfam" id="PF03816"/>
    </source>
</evidence>
<dbReference type="NCBIfam" id="TIGR00350">
    <property type="entry name" value="lytR_cpsA_psr"/>
    <property type="match status" value="1"/>
</dbReference>
<dbReference type="AlphaFoldDB" id="A0A660CHR5"/>
<evidence type="ECO:0000313" key="5">
    <source>
        <dbReference type="Proteomes" id="UP000317303"/>
    </source>
</evidence>
<feature type="compositionally biased region" description="Low complexity" evidence="2">
    <location>
        <begin position="368"/>
        <end position="399"/>
    </location>
</feature>
<feature type="compositionally biased region" description="Pro residues" evidence="2">
    <location>
        <begin position="337"/>
        <end position="353"/>
    </location>
</feature>
<feature type="compositionally biased region" description="Gly residues" evidence="2">
    <location>
        <begin position="130"/>
        <end position="152"/>
    </location>
</feature>
<dbReference type="InterPro" id="IPR050922">
    <property type="entry name" value="LytR/CpsA/Psr_CW_biosynth"/>
</dbReference>
<feature type="region of interest" description="Disordered" evidence="2">
    <location>
        <begin position="679"/>
        <end position="698"/>
    </location>
</feature>
<comment type="caution">
    <text evidence="4">The sequence shown here is derived from an EMBL/GenBank/DDBJ whole genome shotgun (WGS) entry which is preliminary data.</text>
</comment>
<gene>
    <name evidence="4" type="ORF">JD82_03260</name>
</gene>
<name>A0A660CHR5_9PSEU</name>
<feature type="compositionally biased region" description="Pro residues" evidence="2">
    <location>
        <begin position="453"/>
        <end position="470"/>
    </location>
</feature>
<feature type="region of interest" description="Disordered" evidence="2">
    <location>
        <begin position="1"/>
        <end position="665"/>
    </location>
</feature>
<accession>A0A660CHR5</accession>
<dbReference type="InterPro" id="IPR004474">
    <property type="entry name" value="LytR_CpsA_psr"/>
</dbReference>
<feature type="compositionally biased region" description="Gly residues" evidence="2">
    <location>
        <begin position="112"/>
        <end position="123"/>
    </location>
</feature>
<feature type="domain" description="Cell envelope-related transcriptional attenuator" evidence="3">
    <location>
        <begin position="863"/>
        <end position="1027"/>
    </location>
</feature>
<comment type="similarity">
    <text evidence="1">Belongs to the LytR/CpsA/Psr (LCP) family.</text>
</comment>
<feature type="compositionally biased region" description="Low complexity" evidence="2">
    <location>
        <begin position="524"/>
        <end position="538"/>
    </location>
</feature>
<feature type="compositionally biased region" description="Low complexity" evidence="2">
    <location>
        <begin position="563"/>
        <end position="582"/>
    </location>
</feature>
<feature type="region of interest" description="Disordered" evidence="2">
    <location>
        <begin position="1108"/>
        <end position="1152"/>
    </location>
</feature>
<dbReference type="PANTHER" id="PTHR33392">
    <property type="entry name" value="POLYISOPRENYL-TEICHOIC ACID--PEPTIDOGLYCAN TEICHOIC ACID TRANSFERASE TAGU"/>
    <property type="match status" value="1"/>
</dbReference>
<feature type="compositionally biased region" description="Low complexity" evidence="2">
    <location>
        <begin position="505"/>
        <end position="514"/>
    </location>
</feature>
<proteinExistence type="inferred from homology"/>
<dbReference type="RefSeq" id="WP_246134800.1">
    <property type="nucleotide sequence ID" value="NZ_JOIJ01000017.1"/>
</dbReference>
<feature type="compositionally biased region" description="Gly residues" evidence="2">
    <location>
        <begin position="203"/>
        <end position="212"/>
    </location>
</feature>
<feature type="compositionally biased region" description="Gly residues" evidence="2">
    <location>
        <begin position="71"/>
        <end position="82"/>
    </location>
</feature>
<sequence>MSDDHSTPSSRHAQVAADQIAEWRARAERNRADSERKRRRSLESDGGTSVSELLAKTGYSPQAGRLTRGSGRAGAGANGSGADGAVPPAPPAPSSRVSWHEENGRPGRHGSGDTGYDGSGYDGSGYDDPGYGGLARRGVGPGEEGAGQGGRHGASNGHGAPNGHGSVGGGPAHNGTAHNGTGRDGFDRNGSGFFEHGERNGAPSGGGPGHGHPSGYASNGHPSNGHPGSGRPSNGHSNGHANGHPSSYSEARGDQPPNGSADSGGRGGFSRDEAYAAASRIDRTAARAARIDPADVDAPTRMSDSRPPAENPIAPPSRAQEPPRPPAPDPRSNRSVPPAPGAAPEASPDPQPRAPRRAADAPPRPRADAAPQSGGAPRSGAAPQPGAAPEPGALPRSRAVPPPAPGAPPAPPNPPAAPNRPGRRPRPEPEAWEPPAGSPEPGPPRRPGQGAMPPAPGPRPPEAPPAPPGQRKPQNSGPNPRPVPGPPAVPPGAEPPGVQPPAPGRRPQGTNGRRQPPPGRPRAHSAPADAAPRPAASHGVEPHEPVRRPRPHSRESDPDEPTVLGAVSAVLGGSAASSGGPDQPAPPPGPQSAPQSESDPQPEREPAPEREPGPEPAAPEPAEEAEPAPVPPRPRRPLSPRPRTDEDRLTMTDQMEPVDEQTQYKRKIDNTLARFSAAHDELEAEEEERRARKAKLAARLDQTRTKLQAVVTSTIGGRGSAVGNSNTNSNTNDNEDPDAHDAGDDVAAHAEAGADDAGESGKTSERTRLQEKKQRKNDRARLATRIAAVALAALVFLATGIAWGAKTWFESKFNQIAALDEGSSDILPGQIGDENFIILGSDTREGADTEENVGDADAVGGARSDTLMVAHIPEDRARAVVVSFPRDLEITRPECESWDPETGEYGDVVPAQEATKINTAYAVGGPKCVTKVVQDITGMKINHFVGVDFHGFKDMVDAVDGVPVQIDEPVVDETLGDVVTETGLVELRGDQALSYVRARKVYSDPTFSDYGRMERQQKFLSALLTKTLSSEVLFDTDKLTGFVDAFAKATFGENIGVDQMLTLAQSMRGFDAGAVEFLTIPTVGESNERGNEVLLEQDSRALFDAIIDNTPLPGEEGADGNGNGEGNGSGQDEQGEPGEQRAVDQPADTAVS</sequence>
<feature type="compositionally biased region" description="Basic and acidic residues" evidence="2">
    <location>
        <begin position="540"/>
        <end position="556"/>
    </location>
</feature>
<feature type="region of interest" description="Disordered" evidence="2">
    <location>
        <begin position="711"/>
        <end position="778"/>
    </location>
</feature>
<feature type="compositionally biased region" description="Pro residues" evidence="2">
    <location>
        <begin position="436"/>
        <end position="446"/>
    </location>
</feature>
<dbReference type="PANTHER" id="PTHR33392:SF6">
    <property type="entry name" value="POLYISOPRENYL-TEICHOIC ACID--PEPTIDOGLYCAN TEICHOIC ACID TRANSFERASE TAGU"/>
    <property type="match status" value="1"/>
</dbReference>